<evidence type="ECO:0000313" key="2">
    <source>
        <dbReference type="Proteomes" id="UP000624244"/>
    </source>
</evidence>
<dbReference type="AlphaFoldDB" id="A0A8H5ZK10"/>
<protein>
    <submittedName>
        <fullName evidence="1">Uncharacterized protein</fullName>
    </submittedName>
</protein>
<evidence type="ECO:0000313" key="1">
    <source>
        <dbReference type="EMBL" id="KAF5851651.1"/>
    </source>
</evidence>
<accession>A0A8H5ZK10</accession>
<dbReference type="EMBL" id="WNKQ01000005">
    <property type="protein sequence ID" value="KAF5851651.1"/>
    <property type="molecule type" value="Genomic_DNA"/>
</dbReference>
<organism evidence="1 2">
    <name type="scientific">Cochliobolus sativus</name>
    <name type="common">Common root rot and spot blotch fungus</name>
    <name type="synonym">Bipolaris sorokiniana</name>
    <dbReference type="NCBI Taxonomy" id="45130"/>
    <lineage>
        <taxon>Eukaryota</taxon>
        <taxon>Fungi</taxon>
        <taxon>Dikarya</taxon>
        <taxon>Ascomycota</taxon>
        <taxon>Pezizomycotina</taxon>
        <taxon>Dothideomycetes</taxon>
        <taxon>Pleosporomycetidae</taxon>
        <taxon>Pleosporales</taxon>
        <taxon>Pleosporineae</taxon>
        <taxon>Pleosporaceae</taxon>
        <taxon>Bipolaris</taxon>
    </lineage>
</organism>
<name>A0A8H5ZK10_COCSA</name>
<sequence length="124" mass="13996">MPPKAQPPPRDKLRRENIRRVFNYFYRPRGNSPYNTVFGPGSHDYSPVIARTTITTQQILTSPAALLTRLFIRIIAPLFYKARRSLPHSLAAYPSPVSKVEPALTTSSKTMELITVSLSRQSLV</sequence>
<dbReference type="Proteomes" id="UP000624244">
    <property type="component" value="Unassembled WGS sequence"/>
</dbReference>
<reference evidence="1" key="1">
    <citation type="submission" date="2019-11" db="EMBL/GenBank/DDBJ databases">
        <title>Bipolaris sorokiniana Genome sequencing.</title>
        <authorList>
            <person name="Wang H."/>
        </authorList>
    </citation>
    <scope>NUCLEOTIDE SEQUENCE</scope>
</reference>
<gene>
    <name evidence="1" type="ORF">GGP41_004394</name>
</gene>
<proteinExistence type="predicted"/>
<comment type="caution">
    <text evidence="1">The sequence shown here is derived from an EMBL/GenBank/DDBJ whole genome shotgun (WGS) entry which is preliminary data.</text>
</comment>